<gene>
    <name evidence="1" type="ORF">HELGO_WM43335</name>
</gene>
<dbReference type="AlphaFoldDB" id="A0A6S6T4I0"/>
<name>A0A6S6T4I0_9BACT</name>
<organism evidence="1">
    <name type="scientific">uncultured Sulfurovum sp</name>
    <dbReference type="NCBI Taxonomy" id="269237"/>
    <lineage>
        <taxon>Bacteria</taxon>
        <taxon>Pseudomonadati</taxon>
        <taxon>Campylobacterota</taxon>
        <taxon>Epsilonproteobacteria</taxon>
        <taxon>Campylobacterales</taxon>
        <taxon>Sulfurovaceae</taxon>
        <taxon>Sulfurovum</taxon>
        <taxon>environmental samples</taxon>
    </lineage>
</organism>
<accession>A0A6S6T4I0</accession>
<sequence>MVLPTKKTNIEIAVKIKTGVKMNLLLRSIFLLLLLHNKLIACAGTWQEMYLKNEYYNFTDPDMIDLPRDNPLYKLSGTYAAHNARFEYFAKEKKEANIEAWYAYFNGNFTHKEINDLFYQKDSIEKSAKIYANNKEYPSFSQYIIFLHAQNQLAQNNEKIKSHTIINQGLALLKKEEKPFFKERYLYLLMRLYHHEGQYNKVLDLYVNNLLIINQKGIVKEWIEALRAGAYQHLEQNTKANQLYAKIFSTHKTNPHYGYYDFKVNSNEEWQELLKSSENNETKALYHFLRAMQWNNEPLHELKSIATLAPNSIWFERLSYMIMQELQNKRYTIMVHSGKKDKYFKAQVNSYKLQKKHFLAILEKLEKQTFFTLYSKLYLNVLEYNSLERKEVVQLHSLANYKQKPYSKLLTYIYGLHQLSSSSYQEQQALYFQLKPLLPKFSQRKQTSILRYTALQISTLNPDNTIEKTLNKLFAQNKNHRAIILKALNYADATKFQSYVEQKKRSFFKEKVFKKTMNNLEKGDVAKILATLYLQENNFEKAQVYLRQVPKKNEFNLYNPFNVTINGSNRTKSKQTYSQKKFAETMVRIQKTLEKEPKSALNHFLYANALYNKSWFGNFPMSSVFYRSTYLTKGGKLPKTMDLSQAQEAYELALKYAKNEEFKAKITYQLLKIKFNQAISDTYKYDNNTWRMPRFNDGENGTKKVIDILKASKNFSEAIKDYQSDYGHTHYGSKVIEQCITFRYF</sequence>
<proteinExistence type="predicted"/>
<protein>
    <submittedName>
        <fullName evidence="1">Uncharacterized protein</fullName>
    </submittedName>
</protein>
<evidence type="ECO:0000313" key="1">
    <source>
        <dbReference type="EMBL" id="CAA6815681.1"/>
    </source>
</evidence>
<dbReference type="EMBL" id="CACVAZ010000100">
    <property type="protein sequence ID" value="CAA6815681.1"/>
    <property type="molecule type" value="Genomic_DNA"/>
</dbReference>
<reference evidence="1" key="1">
    <citation type="submission" date="2020-01" db="EMBL/GenBank/DDBJ databases">
        <authorList>
            <person name="Meier V. D."/>
            <person name="Meier V D."/>
        </authorList>
    </citation>
    <scope>NUCLEOTIDE SEQUENCE</scope>
    <source>
        <strain evidence="1">HLG_WM_MAG_02</strain>
    </source>
</reference>